<accession>A0A2P2PI16</accession>
<reference evidence="1" key="1">
    <citation type="submission" date="2018-02" db="EMBL/GenBank/DDBJ databases">
        <title>Rhizophora mucronata_Transcriptome.</title>
        <authorList>
            <person name="Meera S.P."/>
            <person name="Sreeshan A."/>
            <person name="Augustine A."/>
        </authorList>
    </citation>
    <scope>NUCLEOTIDE SEQUENCE</scope>
    <source>
        <tissue evidence="1">Leaf</tissue>
    </source>
</reference>
<organism evidence="1">
    <name type="scientific">Rhizophora mucronata</name>
    <name type="common">Asiatic mangrove</name>
    <dbReference type="NCBI Taxonomy" id="61149"/>
    <lineage>
        <taxon>Eukaryota</taxon>
        <taxon>Viridiplantae</taxon>
        <taxon>Streptophyta</taxon>
        <taxon>Embryophyta</taxon>
        <taxon>Tracheophyta</taxon>
        <taxon>Spermatophyta</taxon>
        <taxon>Magnoliopsida</taxon>
        <taxon>eudicotyledons</taxon>
        <taxon>Gunneridae</taxon>
        <taxon>Pentapetalae</taxon>
        <taxon>rosids</taxon>
        <taxon>fabids</taxon>
        <taxon>Malpighiales</taxon>
        <taxon>Rhizophoraceae</taxon>
        <taxon>Rhizophora</taxon>
    </lineage>
</organism>
<dbReference type="EMBL" id="GGEC01073825">
    <property type="protein sequence ID" value="MBX54309.1"/>
    <property type="molecule type" value="Transcribed_RNA"/>
</dbReference>
<proteinExistence type="predicted"/>
<protein>
    <submittedName>
        <fullName evidence="1">Uncharacterized protein</fullName>
    </submittedName>
</protein>
<sequence length="10" mass="1165">MTREMSNSPI</sequence>
<evidence type="ECO:0000313" key="1">
    <source>
        <dbReference type="EMBL" id="MBX54309.1"/>
    </source>
</evidence>
<name>A0A2P2PI16_RHIMU</name>